<evidence type="ECO:0000256" key="3">
    <source>
        <dbReference type="ARBA" id="ARBA00048462"/>
    </source>
</evidence>
<dbReference type="InterPro" id="IPR016035">
    <property type="entry name" value="Acyl_Trfase/lysoPLipase"/>
</dbReference>
<accession>A0A1M5X277</accession>
<dbReference type="STRING" id="1123282.SAMN02745823_01543"/>
<dbReference type="Pfam" id="PF00698">
    <property type="entry name" value="Acyl_transf_1"/>
    <property type="match status" value="1"/>
</dbReference>
<dbReference type="InterPro" id="IPR024925">
    <property type="entry name" value="Malonyl_CoA-ACP_transAc"/>
</dbReference>
<sequence length="306" mass="32425">MGKIAFIFSGQGAQYGGMGWELYGASSAAKAVFDTADGIRPGTSGQCFEGTAETLSQTENTQPCLFCVDLAAAAALREAGVTPDMLAGFSLGELAALAFSGAVTYEDAFKLVCRRAYHMAGASRETPAAMAAVLKLDDDTVIALTKEFENVYAVNFNSPGQVVVSGEVGALEAFKARVKEKGGKTMPLKVSGGFHSPFMASASDRFAEELEDFTITPPSVPLYSNVTARPYEDDFKGLLALQIKSPVQWWRTVENMIAAGADTFVEVGPGKVLSGLVSRISDKARVFNVEDVSSLKNTVSEVQSHA</sequence>
<dbReference type="SUPFAM" id="SSF55048">
    <property type="entry name" value="Probable ACP-binding domain of malonyl-CoA ACP transacylase"/>
    <property type="match status" value="1"/>
</dbReference>
<name>A0A1M5X277_9FIRM</name>
<protein>
    <recommendedName>
        <fullName evidence="4">Malonyl CoA-acyl carrier protein transacylase</fullName>
        <ecNumber evidence="4">2.3.1.39</ecNumber>
    </recommendedName>
</protein>
<evidence type="ECO:0000259" key="6">
    <source>
        <dbReference type="SMART" id="SM00827"/>
    </source>
</evidence>
<dbReference type="NCBIfam" id="TIGR00128">
    <property type="entry name" value="fabD"/>
    <property type="match status" value="1"/>
</dbReference>
<comment type="similarity">
    <text evidence="4">Belongs to the fabD family.</text>
</comment>
<evidence type="ECO:0000256" key="5">
    <source>
        <dbReference type="PIRSR" id="PIRSR000446-1"/>
    </source>
</evidence>
<dbReference type="Proteomes" id="UP000183995">
    <property type="component" value="Unassembled WGS sequence"/>
</dbReference>
<feature type="active site" evidence="5">
    <location>
        <position position="195"/>
    </location>
</feature>
<dbReference type="Gene3D" id="3.30.70.250">
    <property type="entry name" value="Malonyl-CoA ACP transacylase, ACP-binding"/>
    <property type="match status" value="1"/>
</dbReference>
<dbReference type="OrthoDB" id="9805460at2"/>
<dbReference type="GO" id="GO:0006633">
    <property type="term" value="P:fatty acid biosynthetic process"/>
    <property type="evidence" value="ECO:0007669"/>
    <property type="project" value="TreeGrafter"/>
</dbReference>
<dbReference type="GO" id="GO:0005829">
    <property type="term" value="C:cytosol"/>
    <property type="evidence" value="ECO:0007669"/>
    <property type="project" value="TreeGrafter"/>
</dbReference>
<dbReference type="RefSeq" id="WP_073077371.1">
    <property type="nucleotide sequence ID" value="NZ_FQXV01000004.1"/>
</dbReference>
<evidence type="ECO:0000313" key="7">
    <source>
        <dbReference type="EMBL" id="SHH93975.1"/>
    </source>
</evidence>
<dbReference type="PANTHER" id="PTHR42681">
    <property type="entry name" value="MALONYL-COA-ACYL CARRIER PROTEIN TRANSACYLASE, MITOCHONDRIAL"/>
    <property type="match status" value="1"/>
</dbReference>
<dbReference type="SUPFAM" id="SSF52151">
    <property type="entry name" value="FabD/lysophospholipase-like"/>
    <property type="match status" value="1"/>
</dbReference>
<dbReference type="InterPro" id="IPR014043">
    <property type="entry name" value="Acyl_transferase_dom"/>
</dbReference>
<dbReference type="AlphaFoldDB" id="A0A1M5X277"/>
<comment type="catalytic activity">
    <reaction evidence="3 4">
        <text>holo-[ACP] + malonyl-CoA = malonyl-[ACP] + CoA</text>
        <dbReference type="Rhea" id="RHEA:41792"/>
        <dbReference type="Rhea" id="RHEA-COMP:9623"/>
        <dbReference type="Rhea" id="RHEA-COMP:9685"/>
        <dbReference type="ChEBI" id="CHEBI:57287"/>
        <dbReference type="ChEBI" id="CHEBI:57384"/>
        <dbReference type="ChEBI" id="CHEBI:64479"/>
        <dbReference type="ChEBI" id="CHEBI:78449"/>
        <dbReference type="EC" id="2.3.1.39"/>
    </reaction>
</comment>
<dbReference type="EC" id="2.3.1.39" evidence="4"/>
<dbReference type="InterPro" id="IPR016036">
    <property type="entry name" value="Malonyl_transacylase_ACP-bd"/>
</dbReference>
<evidence type="ECO:0000313" key="8">
    <source>
        <dbReference type="Proteomes" id="UP000183995"/>
    </source>
</evidence>
<dbReference type="SMART" id="SM00827">
    <property type="entry name" value="PKS_AT"/>
    <property type="match status" value="1"/>
</dbReference>
<evidence type="ECO:0000256" key="2">
    <source>
        <dbReference type="ARBA" id="ARBA00023315"/>
    </source>
</evidence>
<dbReference type="InterPro" id="IPR004410">
    <property type="entry name" value="Malonyl_CoA-ACP_transAc_FabD"/>
</dbReference>
<evidence type="ECO:0000256" key="4">
    <source>
        <dbReference type="PIRNR" id="PIRNR000446"/>
    </source>
</evidence>
<dbReference type="GO" id="GO:0004314">
    <property type="term" value="F:[acyl-carrier-protein] S-malonyltransferase activity"/>
    <property type="evidence" value="ECO:0007669"/>
    <property type="project" value="UniProtKB-EC"/>
</dbReference>
<dbReference type="InterPro" id="IPR050858">
    <property type="entry name" value="Mal-CoA-ACP_Trans/PKS_FabD"/>
</dbReference>
<feature type="active site" evidence="5">
    <location>
        <position position="90"/>
    </location>
</feature>
<dbReference type="PIRSF" id="PIRSF000446">
    <property type="entry name" value="Mct"/>
    <property type="match status" value="1"/>
</dbReference>
<gene>
    <name evidence="7" type="ORF">SAMN02745823_01543</name>
</gene>
<proteinExistence type="inferred from homology"/>
<dbReference type="InterPro" id="IPR001227">
    <property type="entry name" value="Ac_transferase_dom_sf"/>
</dbReference>
<organism evidence="7 8">
    <name type="scientific">Sporobacter termitidis DSM 10068</name>
    <dbReference type="NCBI Taxonomy" id="1123282"/>
    <lineage>
        <taxon>Bacteria</taxon>
        <taxon>Bacillati</taxon>
        <taxon>Bacillota</taxon>
        <taxon>Clostridia</taxon>
        <taxon>Eubacteriales</taxon>
        <taxon>Oscillospiraceae</taxon>
        <taxon>Sporobacter</taxon>
    </lineage>
</organism>
<dbReference type="PANTHER" id="PTHR42681:SF1">
    <property type="entry name" value="MALONYL-COA-ACYL CARRIER PROTEIN TRANSACYLASE, MITOCHONDRIAL"/>
    <property type="match status" value="1"/>
</dbReference>
<evidence type="ECO:0000256" key="1">
    <source>
        <dbReference type="ARBA" id="ARBA00022679"/>
    </source>
</evidence>
<dbReference type="Gene3D" id="3.40.366.10">
    <property type="entry name" value="Malonyl-Coenzyme A Acyl Carrier Protein, domain 2"/>
    <property type="match status" value="1"/>
</dbReference>
<keyword evidence="2 4" id="KW-0012">Acyltransferase</keyword>
<keyword evidence="1 4" id="KW-0808">Transferase</keyword>
<feature type="domain" description="Malonyl-CoA:ACP transacylase (MAT)" evidence="6">
    <location>
        <begin position="7"/>
        <end position="297"/>
    </location>
</feature>
<dbReference type="EMBL" id="FQXV01000004">
    <property type="protein sequence ID" value="SHH93975.1"/>
    <property type="molecule type" value="Genomic_DNA"/>
</dbReference>
<keyword evidence="8" id="KW-1185">Reference proteome</keyword>
<reference evidence="7 8" key="1">
    <citation type="submission" date="2016-11" db="EMBL/GenBank/DDBJ databases">
        <authorList>
            <person name="Jaros S."/>
            <person name="Januszkiewicz K."/>
            <person name="Wedrychowicz H."/>
        </authorList>
    </citation>
    <scope>NUCLEOTIDE SEQUENCE [LARGE SCALE GENOMIC DNA]</scope>
    <source>
        <strain evidence="7 8">DSM 10068</strain>
    </source>
</reference>